<reference evidence="4" key="1">
    <citation type="submission" date="2014-06" db="EMBL/GenBank/DDBJ databases">
        <authorList>
            <person name="Le Roux Frederique"/>
        </authorList>
    </citation>
    <scope>NUCLEOTIDE SEQUENCE [LARGE SCALE GENOMIC DNA]</scope>
    <source>
        <strain evidence="4">J5-5</strain>
    </source>
</reference>
<evidence type="ECO:0000313" key="2">
    <source>
        <dbReference type="EMBL" id="CDT68714.1"/>
    </source>
</evidence>
<dbReference type="Proteomes" id="UP000049495">
    <property type="component" value="Unassembled WGS sequence"/>
</dbReference>
<organism evidence="2 4">
    <name type="scientific">Vibrio crassostreae</name>
    <dbReference type="NCBI Taxonomy" id="246167"/>
    <lineage>
        <taxon>Bacteria</taxon>
        <taxon>Pseudomonadati</taxon>
        <taxon>Pseudomonadota</taxon>
        <taxon>Gammaproteobacteria</taxon>
        <taxon>Vibrionales</taxon>
        <taxon>Vibrionaceae</taxon>
        <taxon>Vibrio</taxon>
    </lineage>
</organism>
<evidence type="ECO:0000313" key="1">
    <source>
        <dbReference type="EMBL" id="CDS96329.1"/>
    </source>
</evidence>
<protein>
    <submittedName>
        <fullName evidence="2">Uncharacterized protein</fullName>
    </submittedName>
</protein>
<gene>
    <name evidence="1" type="ORF">VCR4J5_1240055</name>
    <name evidence="2" type="ORF">VCR5J5_790023</name>
</gene>
<keyword evidence="3" id="KW-1185">Reference proteome</keyword>
<dbReference type="Proteomes" id="UP000049077">
    <property type="component" value="Unassembled WGS sequence"/>
</dbReference>
<dbReference type="EMBL" id="CCJV01000143">
    <property type="protein sequence ID" value="CDT68714.1"/>
    <property type="molecule type" value="Genomic_DNA"/>
</dbReference>
<reference evidence="2 3" key="2">
    <citation type="submission" date="2014-06" db="EMBL/GenBank/DDBJ databases">
        <authorList>
            <person name="Le Roux F."/>
        </authorList>
    </citation>
    <scope>NUCLEOTIDE SEQUENCE</scope>
    <source>
        <strain evidence="1 3">J5-4</strain>
        <strain evidence="2">J5-5</strain>
    </source>
</reference>
<dbReference type="EMBL" id="CCJX01000029">
    <property type="protein sequence ID" value="CDS96329.1"/>
    <property type="molecule type" value="Genomic_DNA"/>
</dbReference>
<evidence type="ECO:0000313" key="3">
    <source>
        <dbReference type="Proteomes" id="UP000049077"/>
    </source>
</evidence>
<comment type="caution">
    <text evidence="2">The sequence shown here is derived from an EMBL/GenBank/DDBJ whole genome shotgun (WGS) entry which is preliminary data.</text>
</comment>
<name>A0A822N1D9_9VIBR</name>
<evidence type="ECO:0000313" key="4">
    <source>
        <dbReference type="Proteomes" id="UP000049495"/>
    </source>
</evidence>
<sequence length="41" mass="4631">MDPDDIFSTVLKCYSEKSKFKLDLNLVTGMKSNTDEYAPEG</sequence>
<proteinExistence type="predicted"/>
<dbReference type="AlphaFoldDB" id="A0A822N1D9"/>
<accession>A0A822N1D9</accession>